<dbReference type="EMBL" id="QJRY01000001">
    <property type="protein sequence ID" value="PYB77262.1"/>
    <property type="molecule type" value="Genomic_DNA"/>
</dbReference>
<reference evidence="1 2" key="1">
    <citation type="submission" date="2018-06" db="EMBL/GenBank/DDBJ databases">
        <title>Rhizobium wuzhouense sp. nov., isolated from roots of Oryza officinalis.</title>
        <authorList>
            <person name="Yuan T."/>
        </authorList>
    </citation>
    <scope>NUCLEOTIDE SEQUENCE [LARGE SCALE GENOMIC DNA]</scope>
    <source>
        <strain evidence="1 2">W44</strain>
    </source>
</reference>
<evidence type="ECO:0000313" key="2">
    <source>
        <dbReference type="Proteomes" id="UP000247536"/>
    </source>
</evidence>
<protein>
    <submittedName>
        <fullName evidence="1">Transcriptional regulator</fullName>
    </submittedName>
</protein>
<evidence type="ECO:0000313" key="1">
    <source>
        <dbReference type="EMBL" id="PYB77262.1"/>
    </source>
</evidence>
<dbReference type="Pfam" id="PF25212">
    <property type="entry name" value="HVO_A0114"/>
    <property type="match status" value="1"/>
</dbReference>
<comment type="caution">
    <text evidence="1">The sequence shown here is derived from an EMBL/GenBank/DDBJ whole genome shotgun (WGS) entry which is preliminary data.</text>
</comment>
<dbReference type="RefSeq" id="WP_110789697.1">
    <property type="nucleotide sequence ID" value="NZ_QJRY01000001.1"/>
</dbReference>
<dbReference type="SUPFAM" id="SSF46785">
    <property type="entry name" value="Winged helix' DNA-binding domain"/>
    <property type="match status" value="1"/>
</dbReference>
<dbReference type="Proteomes" id="UP000247536">
    <property type="component" value="Unassembled WGS sequence"/>
</dbReference>
<accession>A0ABX5NY27</accession>
<gene>
    <name evidence="1" type="ORF">DMY87_02520</name>
</gene>
<proteinExistence type="predicted"/>
<name>A0ABX5NY27_9HYPH</name>
<sequence>MTTLKVKIESLDQTMATVADLLKAAKAGDATGGEFSLSFPSWETMHKVLTPKRLEIVTAMTGQGAMPMREVARRVGRDFKAIHADLETLLKSGVIDKAEEGGVIFPYDRIHFEFEIKSAA</sequence>
<keyword evidence="2" id="KW-1185">Reference proteome</keyword>
<organism evidence="1 2">
    <name type="scientific">Rhizobium wuzhouense</name>
    <dbReference type="NCBI Taxonomy" id="1986026"/>
    <lineage>
        <taxon>Bacteria</taxon>
        <taxon>Pseudomonadati</taxon>
        <taxon>Pseudomonadota</taxon>
        <taxon>Alphaproteobacteria</taxon>
        <taxon>Hyphomicrobiales</taxon>
        <taxon>Rhizobiaceae</taxon>
        <taxon>Rhizobium/Agrobacterium group</taxon>
        <taxon>Rhizobium</taxon>
    </lineage>
</organism>
<dbReference type="InterPro" id="IPR036390">
    <property type="entry name" value="WH_DNA-bd_sf"/>
</dbReference>